<dbReference type="Proteomes" id="UP000548476">
    <property type="component" value="Unassembled WGS sequence"/>
</dbReference>
<evidence type="ECO:0000313" key="1">
    <source>
        <dbReference type="EMBL" id="MBB6039373.1"/>
    </source>
</evidence>
<sequence length="81" mass="8212">MDAPTPYRLTEDEQDAIVRNAAHAAGRLPARDRDAAVALALDLYATAAEHGHSPAALDAVSAIPAAAAQVTAARLVAAAGR</sequence>
<dbReference type="EMBL" id="JACHGT010000021">
    <property type="protein sequence ID" value="MBB6039373.1"/>
    <property type="molecule type" value="Genomic_DNA"/>
</dbReference>
<keyword evidence="2" id="KW-1185">Reference proteome</keyword>
<name>A0A841FXA6_9ACTN</name>
<dbReference type="RefSeq" id="WP_184792463.1">
    <property type="nucleotide sequence ID" value="NZ_BONT01000077.1"/>
</dbReference>
<accession>A0A841FXA6</accession>
<gene>
    <name evidence="1" type="ORF">HNR73_007267</name>
</gene>
<comment type="caution">
    <text evidence="1">The sequence shown here is derived from an EMBL/GenBank/DDBJ whole genome shotgun (WGS) entry which is preliminary data.</text>
</comment>
<dbReference type="AlphaFoldDB" id="A0A841FXA6"/>
<evidence type="ECO:0000313" key="2">
    <source>
        <dbReference type="Proteomes" id="UP000548476"/>
    </source>
</evidence>
<organism evidence="1 2">
    <name type="scientific">Phytomonospora endophytica</name>
    <dbReference type="NCBI Taxonomy" id="714109"/>
    <lineage>
        <taxon>Bacteria</taxon>
        <taxon>Bacillati</taxon>
        <taxon>Actinomycetota</taxon>
        <taxon>Actinomycetes</taxon>
        <taxon>Micromonosporales</taxon>
        <taxon>Micromonosporaceae</taxon>
        <taxon>Phytomonospora</taxon>
    </lineage>
</organism>
<protein>
    <submittedName>
        <fullName evidence="1">Uncharacterized protein</fullName>
    </submittedName>
</protein>
<proteinExistence type="predicted"/>
<reference evidence="1 2" key="1">
    <citation type="submission" date="2020-08" db="EMBL/GenBank/DDBJ databases">
        <title>Genomic Encyclopedia of Type Strains, Phase IV (KMG-IV): sequencing the most valuable type-strain genomes for metagenomic binning, comparative biology and taxonomic classification.</title>
        <authorList>
            <person name="Goeker M."/>
        </authorList>
    </citation>
    <scope>NUCLEOTIDE SEQUENCE [LARGE SCALE GENOMIC DNA]</scope>
    <source>
        <strain evidence="1 2">YIM 65646</strain>
    </source>
</reference>